<dbReference type="Gene3D" id="3.30.160.60">
    <property type="entry name" value="Classic Zinc Finger"/>
    <property type="match status" value="3"/>
</dbReference>
<evidence type="ECO:0000256" key="11">
    <source>
        <dbReference type="ARBA" id="ARBA00038409"/>
    </source>
</evidence>
<evidence type="ECO:0000256" key="13">
    <source>
        <dbReference type="ARBA" id="ARBA00065038"/>
    </source>
</evidence>
<dbReference type="Proteomes" id="UP000683360">
    <property type="component" value="Unassembled WGS sequence"/>
</dbReference>
<dbReference type="InterPro" id="IPR036236">
    <property type="entry name" value="Znf_C2H2_sf"/>
</dbReference>
<reference evidence="19" key="1">
    <citation type="submission" date="2021-03" db="EMBL/GenBank/DDBJ databases">
        <authorList>
            <person name="Bekaert M."/>
        </authorList>
    </citation>
    <scope>NUCLEOTIDE SEQUENCE</scope>
</reference>
<feature type="domain" description="C2H2-type" evidence="18">
    <location>
        <begin position="661"/>
        <end position="690"/>
    </location>
</feature>
<keyword evidence="7" id="KW-0238">DNA-binding</keyword>
<feature type="region of interest" description="Disordered" evidence="17">
    <location>
        <begin position="36"/>
        <end position="55"/>
    </location>
</feature>
<feature type="region of interest" description="Disordered" evidence="17">
    <location>
        <begin position="1"/>
        <end position="26"/>
    </location>
</feature>
<evidence type="ECO:0000256" key="3">
    <source>
        <dbReference type="ARBA" id="ARBA00022737"/>
    </source>
</evidence>
<evidence type="ECO:0000256" key="1">
    <source>
        <dbReference type="ARBA" id="ARBA00004123"/>
    </source>
</evidence>
<dbReference type="GO" id="GO:0045944">
    <property type="term" value="P:positive regulation of transcription by RNA polymerase II"/>
    <property type="evidence" value="ECO:0007669"/>
    <property type="project" value="UniProtKB-ARBA"/>
</dbReference>
<name>A0A8S3SRI0_MYTED</name>
<protein>
    <recommendedName>
        <fullName evidence="14">Transcription factor Sp7</fullName>
    </recommendedName>
    <alternativeName>
        <fullName evidence="15">Zinc finger protein osterix</fullName>
    </alternativeName>
</protein>
<dbReference type="PANTHER" id="PTHR23235:SF165">
    <property type="entry name" value="TRANSCRIPTION FACTOR BTD"/>
    <property type="match status" value="1"/>
</dbReference>
<evidence type="ECO:0000256" key="17">
    <source>
        <dbReference type="SAM" id="MobiDB-lite"/>
    </source>
</evidence>
<sequence>MTSTASKKNNQDYVVPGGATQETQPSPLALLAATCSKIGAPPHNQEEGQSQNGAQQQVRVIGANGNGSGDVVVPSWVQLPAGAVVDSSGKQTFGIPLSSLGGGQFVQQSVNSNQPQIIATAGPGGNLSYNVVQPFQTINVDGQEAILIPSSMASGNNGQIIAGNQQQQQTLFATPSGQIIRAGAQGIPNLGNVLNLGGNIVNLGNVQGMSGVRQNNNILQALQVQQPQNQFQVANVPNFIQIPMSTANGQTVMQTVQIPVQGIPVSAFQQQQLGQQFTTSDGGMTTQAGQAQTSVSSATTSAQSIQIQQQQQQPQYIEIQANPNIASVTRAPSEVDTKPSTQQQAATVVNSQPANQQHQQILQAVQQNAAGQTILTPGQNLTPNILSQLPSLVLNTATGQLIPVSNGNSGQSFILGSGTQANGSTTNTVSVASSQQQQSNVQNIMTPQQFATIQMPNQSVGGVQLNGQNQVLNPWLNALNIANIRQQGVQTIQVPNLQALQNMQNFQTVQNSGIQGFQLTPSGQLIATGTNFPQNLGTVTLTPQGTLAMSNQTNQQQTSPQSFPATVTNINLQQAGNQQVNASQLIGQPTTIQQDPNDPTKWQIVPTTQTNQVTSLSPQYKGEQIIQDSGTPGRRLRRVACTCPNCKDNEGRTGENKKKQHICHIPGCNKVYGKTSHLRAHLRWHTGERPFVCNWLFCNKRFTRSDELQRHRRTHTGEKRFECKECHKRFMRSDHLSKHRKTHFNNRGTKGAAIDGDSMAVEVGEGVDMEGEEHSEENNTSIEEHETVLVESEEGTVTVIVQPQTG</sequence>
<keyword evidence="10" id="KW-0539">Nucleus</keyword>
<keyword evidence="5" id="KW-0862">Zinc</keyword>
<evidence type="ECO:0000313" key="19">
    <source>
        <dbReference type="EMBL" id="CAG2224317.1"/>
    </source>
</evidence>
<comment type="function">
    <text evidence="12">Transcriptional activator essential for osteoblast differentiation. Binds to SP1 and EKLF consensus sequences and to other G/C-rich sequences.</text>
</comment>
<dbReference type="PROSITE" id="PS50157">
    <property type="entry name" value="ZINC_FINGER_C2H2_2"/>
    <property type="match status" value="3"/>
</dbReference>
<dbReference type="EMBL" id="CAJPWZ010001801">
    <property type="protein sequence ID" value="CAG2224317.1"/>
    <property type="molecule type" value="Genomic_DNA"/>
</dbReference>
<evidence type="ECO:0000256" key="7">
    <source>
        <dbReference type="ARBA" id="ARBA00023125"/>
    </source>
</evidence>
<feature type="domain" description="C2H2-type" evidence="18">
    <location>
        <begin position="691"/>
        <end position="720"/>
    </location>
</feature>
<dbReference type="AlphaFoldDB" id="A0A8S3SRI0"/>
<keyword evidence="6" id="KW-0805">Transcription regulation</keyword>
<dbReference type="FunFam" id="3.30.160.60:FF:000100">
    <property type="entry name" value="Zinc finger 45-like"/>
    <property type="match status" value="1"/>
</dbReference>
<evidence type="ECO:0000256" key="8">
    <source>
        <dbReference type="ARBA" id="ARBA00023159"/>
    </source>
</evidence>
<dbReference type="GO" id="GO:0000978">
    <property type="term" value="F:RNA polymerase II cis-regulatory region sequence-specific DNA binding"/>
    <property type="evidence" value="ECO:0007669"/>
    <property type="project" value="TreeGrafter"/>
</dbReference>
<keyword evidence="9" id="KW-0804">Transcription</keyword>
<evidence type="ECO:0000256" key="2">
    <source>
        <dbReference type="ARBA" id="ARBA00022723"/>
    </source>
</evidence>
<evidence type="ECO:0000256" key="16">
    <source>
        <dbReference type="PROSITE-ProRule" id="PRU00042"/>
    </source>
</evidence>
<keyword evidence="3" id="KW-0677">Repeat</keyword>
<dbReference type="FunFam" id="3.30.160.60:FF:000014">
    <property type="entry name" value="Transcription factor Sp3"/>
    <property type="match status" value="1"/>
</dbReference>
<comment type="subcellular location">
    <subcellularLocation>
        <location evidence="1">Nucleus</location>
    </subcellularLocation>
</comment>
<dbReference type="FunFam" id="3.30.160.60:FF:000077">
    <property type="entry name" value="Sp8 transcription factor"/>
    <property type="match status" value="1"/>
</dbReference>
<evidence type="ECO:0000256" key="15">
    <source>
        <dbReference type="ARBA" id="ARBA00077805"/>
    </source>
</evidence>
<keyword evidence="2" id="KW-0479">Metal-binding</keyword>
<accession>A0A8S3SRI0</accession>
<proteinExistence type="inferred from homology"/>
<evidence type="ECO:0000256" key="10">
    <source>
        <dbReference type="ARBA" id="ARBA00023242"/>
    </source>
</evidence>
<dbReference type="SMART" id="SM00355">
    <property type="entry name" value="ZnF_C2H2"/>
    <property type="match status" value="3"/>
</dbReference>
<evidence type="ECO:0000256" key="4">
    <source>
        <dbReference type="ARBA" id="ARBA00022771"/>
    </source>
</evidence>
<dbReference type="PROSITE" id="PS00028">
    <property type="entry name" value="ZINC_FINGER_C2H2_1"/>
    <property type="match status" value="3"/>
</dbReference>
<evidence type="ECO:0000256" key="14">
    <source>
        <dbReference type="ARBA" id="ARBA00067541"/>
    </source>
</evidence>
<keyword evidence="8" id="KW-0010">Activator</keyword>
<gene>
    <name evidence="19" type="ORF">MEDL_37540</name>
</gene>
<evidence type="ECO:0000256" key="5">
    <source>
        <dbReference type="ARBA" id="ARBA00022833"/>
    </source>
</evidence>
<dbReference type="GO" id="GO:0005737">
    <property type="term" value="C:cytoplasm"/>
    <property type="evidence" value="ECO:0007669"/>
    <property type="project" value="UniProtKB-ARBA"/>
</dbReference>
<dbReference type="Pfam" id="PF00096">
    <property type="entry name" value="zf-C2H2"/>
    <property type="match status" value="2"/>
</dbReference>
<dbReference type="OrthoDB" id="6365676at2759"/>
<evidence type="ECO:0000313" key="20">
    <source>
        <dbReference type="Proteomes" id="UP000683360"/>
    </source>
</evidence>
<comment type="similarity">
    <text evidence="11">Belongs to the Sp1 C2H2-type zinc-finger protein family.</text>
</comment>
<dbReference type="GO" id="GO:0008270">
    <property type="term" value="F:zinc ion binding"/>
    <property type="evidence" value="ECO:0007669"/>
    <property type="project" value="UniProtKB-KW"/>
</dbReference>
<dbReference type="PANTHER" id="PTHR23235">
    <property type="entry name" value="KRUEPPEL-LIKE TRANSCRIPTION FACTOR"/>
    <property type="match status" value="1"/>
</dbReference>
<comment type="subunit">
    <text evidence="13">Interacts with RIOX1; the interaction is direct and inhibits transcription activator activity.</text>
</comment>
<dbReference type="GO" id="GO:0000981">
    <property type="term" value="F:DNA-binding transcription factor activity, RNA polymerase II-specific"/>
    <property type="evidence" value="ECO:0007669"/>
    <property type="project" value="TreeGrafter"/>
</dbReference>
<feature type="domain" description="C2H2-type" evidence="18">
    <location>
        <begin position="721"/>
        <end position="748"/>
    </location>
</feature>
<evidence type="ECO:0000256" key="12">
    <source>
        <dbReference type="ARBA" id="ARBA00053320"/>
    </source>
</evidence>
<comment type="caution">
    <text evidence="19">The sequence shown here is derived from an EMBL/GenBank/DDBJ whole genome shotgun (WGS) entry which is preliminary data.</text>
</comment>
<dbReference type="SUPFAM" id="SSF57667">
    <property type="entry name" value="beta-beta-alpha zinc fingers"/>
    <property type="match status" value="2"/>
</dbReference>
<keyword evidence="20" id="KW-1185">Reference proteome</keyword>
<dbReference type="GO" id="GO:0005634">
    <property type="term" value="C:nucleus"/>
    <property type="evidence" value="ECO:0007669"/>
    <property type="project" value="UniProtKB-SubCell"/>
</dbReference>
<evidence type="ECO:0000256" key="6">
    <source>
        <dbReference type="ARBA" id="ARBA00023015"/>
    </source>
</evidence>
<evidence type="ECO:0000256" key="9">
    <source>
        <dbReference type="ARBA" id="ARBA00023163"/>
    </source>
</evidence>
<feature type="compositionally biased region" description="Polar residues" evidence="17">
    <location>
        <begin position="1"/>
        <end position="12"/>
    </location>
</feature>
<evidence type="ECO:0000259" key="18">
    <source>
        <dbReference type="PROSITE" id="PS50157"/>
    </source>
</evidence>
<dbReference type="InterPro" id="IPR013087">
    <property type="entry name" value="Znf_C2H2_type"/>
</dbReference>
<keyword evidence="4 16" id="KW-0863">Zinc-finger</keyword>
<organism evidence="19 20">
    <name type="scientific">Mytilus edulis</name>
    <name type="common">Blue mussel</name>
    <dbReference type="NCBI Taxonomy" id="6550"/>
    <lineage>
        <taxon>Eukaryota</taxon>
        <taxon>Metazoa</taxon>
        <taxon>Spiralia</taxon>
        <taxon>Lophotrochozoa</taxon>
        <taxon>Mollusca</taxon>
        <taxon>Bivalvia</taxon>
        <taxon>Autobranchia</taxon>
        <taxon>Pteriomorphia</taxon>
        <taxon>Mytilida</taxon>
        <taxon>Mytiloidea</taxon>
        <taxon>Mytilidae</taxon>
        <taxon>Mytilinae</taxon>
        <taxon>Mytilus</taxon>
    </lineage>
</organism>